<name>A0A840SLW5_9RHOB</name>
<dbReference type="Proteomes" id="UP000549457">
    <property type="component" value="Unassembled WGS sequence"/>
</dbReference>
<proteinExistence type="predicted"/>
<keyword evidence="2" id="KW-1185">Reference proteome</keyword>
<comment type="caution">
    <text evidence="1">The sequence shown here is derived from an EMBL/GenBank/DDBJ whole genome shotgun (WGS) entry which is preliminary data.</text>
</comment>
<evidence type="ECO:0000313" key="1">
    <source>
        <dbReference type="EMBL" id="MBB5220342.1"/>
    </source>
</evidence>
<organism evidence="1 2">
    <name type="scientific">Amaricoccus macauensis</name>
    <dbReference type="NCBI Taxonomy" id="57001"/>
    <lineage>
        <taxon>Bacteria</taxon>
        <taxon>Pseudomonadati</taxon>
        <taxon>Pseudomonadota</taxon>
        <taxon>Alphaproteobacteria</taxon>
        <taxon>Rhodobacterales</taxon>
        <taxon>Paracoccaceae</taxon>
        <taxon>Amaricoccus</taxon>
    </lineage>
</organism>
<dbReference type="AlphaFoldDB" id="A0A840SLW5"/>
<dbReference type="EMBL" id="JACHFM010000001">
    <property type="protein sequence ID" value="MBB5220342.1"/>
    <property type="molecule type" value="Genomic_DNA"/>
</dbReference>
<dbReference type="RefSeq" id="WP_184146343.1">
    <property type="nucleotide sequence ID" value="NZ_JACHFM010000001.1"/>
</dbReference>
<sequence length="221" mass="25157">MPEIVWKGVGMMRRRVIEINFEDDPEAFLSALTQRRQTADEWRQAHAEGVRKQLDRAAAKRGTHIKAFVFGLPEDDGFSILWEWLCTYKRLMRERSKATPDIALIVEHAEELGRIDQKFQWRAGRDPETGERREALALQSRKSRLALAGDRDGGRASANKRRHDEAEAWRTVAREVAATSPVGGARLEKRILEELRRRGFGPRSGPAIRKAIKGVRGRPVG</sequence>
<gene>
    <name evidence="1" type="ORF">HNP73_000263</name>
</gene>
<accession>A0A840SLW5</accession>
<protein>
    <submittedName>
        <fullName evidence="1">Uncharacterized protein</fullName>
    </submittedName>
</protein>
<evidence type="ECO:0000313" key="2">
    <source>
        <dbReference type="Proteomes" id="UP000549457"/>
    </source>
</evidence>
<reference evidence="1 2" key="1">
    <citation type="submission" date="2020-08" db="EMBL/GenBank/DDBJ databases">
        <title>Genomic Encyclopedia of Type Strains, Phase IV (KMG-IV): sequencing the most valuable type-strain genomes for metagenomic binning, comparative biology and taxonomic classification.</title>
        <authorList>
            <person name="Goeker M."/>
        </authorList>
    </citation>
    <scope>NUCLEOTIDE SEQUENCE [LARGE SCALE GENOMIC DNA]</scope>
    <source>
        <strain evidence="1 2">DSM 101730</strain>
    </source>
</reference>